<dbReference type="InterPro" id="IPR036431">
    <property type="entry name" value="ARID_dom_sf"/>
</dbReference>
<dbReference type="GO" id="GO:0034647">
    <property type="term" value="F:histone H3K4me/H3K4me2/H3K4me3 demethylase activity"/>
    <property type="evidence" value="ECO:0007669"/>
    <property type="project" value="UniProtKB-EC"/>
</dbReference>
<evidence type="ECO:0000256" key="1">
    <source>
        <dbReference type="ARBA" id="ARBA00001954"/>
    </source>
</evidence>
<sequence length="227" mass="26618">MEDDSEEFVFNSPPEAPVFEPTEEEFQDPLAYIAKIRPYAERTGICKIRPPPDWQPPFSVDVESFRFTPRVQRLNELEARTRVKLNFLDSLAKFWELQGTTFKIPTVERKTLDLFRLYKTVNEEGGFEYVTRKKKWSNVARKMGYLLGKSAPSLLRMNYEKYLYPYDIFQAGAFTGDPQPLNSDSKKDDKDKDYFPNNANTNYQMSRRSKKTKAEEPDSIDFEITRS</sequence>
<reference evidence="18" key="1">
    <citation type="submission" date="2023-01" db="EMBL/GenBank/DDBJ databases">
        <title>Genome assembly of the deep-sea coral Lophelia pertusa.</title>
        <authorList>
            <person name="Herrera S."/>
            <person name="Cordes E."/>
        </authorList>
    </citation>
    <scope>NUCLEOTIDE SEQUENCE</scope>
    <source>
        <strain evidence="18">USNM1676648</strain>
        <tissue evidence="18">Polyp</tissue>
    </source>
</reference>
<dbReference type="FunFam" id="2.60.120.650:FF:000035">
    <property type="entry name" value="PHD transcription factor Rum1"/>
    <property type="match status" value="1"/>
</dbReference>
<dbReference type="Gene3D" id="1.10.150.60">
    <property type="entry name" value="ARID DNA-binding domain"/>
    <property type="match status" value="1"/>
</dbReference>
<comment type="catalytic activity">
    <reaction evidence="14">
        <text>N(6),N(6),N(6)-trimethyl-L-lysyl(4)-[histone H3] + 3 2-oxoglutarate + 3 O2 = L-lysyl(4)-[histone H3] + 3 formaldehyde + 3 succinate + 3 CO2</text>
        <dbReference type="Rhea" id="RHEA:60208"/>
        <dbReference type="Rhea" id="RHEA-COMP:15537"/>
        <dbReference type="Rhea" id="RHEA-COMP:15547"/>
        <dbReference type="ChEBI" id="CHEBI:15379"/>
        <dbReference type="ChEBI" id="CHEBI:16526"/>
        <dbReference type="ChEBI" id="CHEBI:16810"/>
        <dbReference type="ChEBI" id="CHEBI:16842"/>
        <dbReference type="ChEBI" id="CHEBI:29969"/>
        <dbReference type="ChEBI" id="CHEBI:30031"/>
        <dbReference type="ChEBI" id="CHEBI:61961"/>
        <dbReference type="EC" id="1.14.11.67"/>
    </reaction>
</comment>
<comment type="cofactor">
    <cofactor evidence="1">
        <name>Fe(2+)</name>
        <dbReference type="ChEBI" id="CHEBI:29033"/>
    </cofactor>
</comment>
<keyword evidence="5" id="KW-0479">Metal-binding</keyword>
<evidence type="ECO:0000256" key="15">
    <source>
        <dbReference type="SAM" id="MobiDB-lite"/>
    </source>
</evidence>
<dbReference type="SUPFAM" id="SSF46774">
    <property type="entry name" value="ARID-like"/>
    <property type="match status" value="1"/>
</dbReference>
<evidence type="ECO:0000256" key="10">
    <source>
        <dbReference type="ARBA" id="ARBA00022964"/>
    </source>
</evidence>
<evidence type="ECO:0000256" key="14">
    <source>
        <dbReference type="ARBA" id="ARBA00048734"/>
    </source>
</evidence>
<feature type="domain" description="ARID" evidence="16">
    <location>
        <begin position="81"/>
        <end position="171"/>
    </location>
</feature>
<dbReference type="PANTHER" id="PTHR10694:SF33">
    <property type="entry name" value="LYSINE-SPECIFIC DEMETHYLASE 5"/>
    <property type="match status" value="1"/>
</dbReference>
<feature type="domain" description="JmjN" evidence="17">
    <location>
        <begin position="16"/>
        <end position="57"/>
    </location>
</feature>
<keyword evidence="6" id="KW-0677">Repeat</keyword>
<dbReference type="GO" id="GO:0003677">
    <property type="term" value="F:DNA binding"/>
    <property type="evidence" value="ECO:0007669"/>
    <property type="project" value="InterPro"/>
</dbReference>
<dbReference type="SMART" id="SM00545">
    <property type="entry name" value="JmjN"/>
    <property type="match status" value="1"/>
</dbReference>
<dbReference type="Pfam" id="PF02375">
    <property type="entry name" value="JmjN"/>
    <property type="match status" value="1"/>
</dbReference>
<dbReference type="EMBL" id="MU826358">
    <property type="protein sequence ID" value="KAJ7379337.1"/>
    <property type="molecule type" value="Genomic_DNA"/>
</dbReference>
<dbReference type="GO" id="GO:0008270">
    <property type="term" value="F:zinc ion binding"/>
    <property type="evidence" value="ECO:0007669"/>
    <property type="project" value="UniProtKB-KW"/>
</dbReference>
<name>A0A9W9ZCV4_9CNID</name>
<evidence type="ECO:0000256" key="6">
    <source>
        <dbReference type="ARBA" id="ARBA00022737"/>
    </source>
</evidence>
<keyword evidence="12" id="KW-0408">Iron</keyword>
<dbReference type="GO" id="GO:0005634">
    <property type="term" value="C:nucleus"/>
    <property type="evidence" value="ECO:0007669"/>
    <property type="project" value="UniProtKB-SubCell"/>
</dbReference>
<dbReference type="SMART" id="SM01014">
    <property type="entry name" value="ARID"/>
    <property type="match status" value="1"/>
</dbReference>
<dbReference type="PROSITE" id="PS51011">
    <property type="entry name" value="ARID"/>
    <property type="match status" value="1"/>
</dbReference>
<proteinExistence type="inferred from homology"/>
<dbReference type="CDD" id="cd16864">
    <property type="entry name" value="ARID_JARID"/>
    <property type="match status" value="1"/>
</dbReference>
<evidence type="ECO:0000256" key="13">
    <source>
        <dbReference type="ARBA" id="ARBA00023242"/>
    </source>
</evidence>
<feature type="region of interest" description="Disordered" evidence="15">
    <location>
        <begin position="179"/>
        <end position="227"/>
    </location>
</feature>
<dbReference type="GO" id="GO:0000785">
    <property type="term" value="C:chromatin"/>
    <property type="evidence" value="ECO:0007669"/>
    <property type="project" value="TreeGrafter"/>
</dbReference>
<evidence type="ECO:0000256" key="5">
    <source>
        <dbReference type="ARBA" id="ARBA00022723"/>
    </source>
</evidence>
<keyword evidence="9" id="KW-0156">Chromatin regulator</keyword>
<accession>A0A9W9ZCV4</accession>
<evidence type="ECO:0000256" key="3">
    <source>
        <dbReference type="ARBA" id="ARBA00006801"/>
    </source>
</evidence>
<dbReference type="OrthoDB" id="1678912at2759"/>
<dbReference type="PANTHER" id="PTHR10694">
    <property type="entry name" value="LYSINE-SPECIFIC DEMETHYLASE"/>
    <property type="match status" value="1"/>
</dbReference>
<keyword evidence="11" id="KW-0560">Oxidoreductase</keyword>
<feature type="compositionally biased region" description="Polar residues" evidence="15">
    <location>
        <begin position="197"/>
        <end position="206"/>
    </location>
</feature>
<keyword evidence="8" id="KW-0862">Zinc</keyword>
<evidence type="ECO:0000256" key="4">
    <source>
        <dbReference type="ARBA" id="ARBA00012902"/>
    </source>
</evidence>
<comment type="caution">
    <text evidence="18">The sequence shown here is derived from an EMBL/GenBank/DDBJ whole genome shotgun (WGS) entry which is preliminary data.</text>
</comment>
<evidence type="ECO:0000256" key="7">
    <source>
        <dbReference type="ARBA" id="ARBA00022771"/>
    </source>
</evidence>
<dbReference type="PROSITE" id="PS51183">
    <property type="entry name" value="JMJN"/>
    <property type="match status" value="1"/>
</dbReference>
<gene>
    <name evidence="18" type="primary">KDM5A_3</name>
    <name evidence="18" type="ORF">OS493_016571</name>
</gene>
<dbReference type="GO" id="GO:0006355">
    <property type="term" value="P:regulation of DNA-templated transcription"/>
    <property type="evidence" value="ECO:0007669"/>
    <property type="project" value="TreeGrafter"/>
</dbReference>
<comment type="subcellular location">
    <subcellularLocation>
        <location evidence="2">Nucleus</location>
    </subcellularLocation>
</comment>
<evidence type="ECO:0000256" key="8">
    <source>
        <dbReference type="ARBA" id="ARBA00022833"/>
    </source>
</evidence>
<evidence type="ECO:0000256" key="2">
    <source>
        <dbReference type="ARBA" id="ARBA00004123"/>
    </source>
</evidence>
<feature type="compositionally biased region" description="Basic and acidic residues" evidence="15">
    <location>
        <begin position="184"/>
        <end position="194"/>
    </location>
</feature>
<dbReference type="FunFam" id="1.10.150.60:FF:000001">
    <property type="entry name" value="Putative lysine-specific demethylase 5b"/>
    <property type="match status" value="1"/>
</dbReference>
<dbReference type="InterPro" id="IPR003349">
    <property type="entry name" value="JmjN"/>
</dbReference>
<dbReference type="Proteomes" id="UP001163046">
    <property type="component" value="Unassembled WGS sequence"/>
</dbReference>
<keyword evidence="10" id="KW-0223">Dioxygenase</keyword>
<comment type="similarity">
    <text evidence="3">Belongs to the JARID1 histone demethylase family.</text>
</comment>
<keyword evidence="19" id="KW-1185">Reference proteome</keyword>
<dbReference type="InterPro" id="IPR001606">
    <property type="entry name" value="ARID_dom"/>
</dbReference>
<evidence type="ECO:0000313" key="18">
    <source>
        <dbReference type="EMBL" id="KAJ7379337.1"/>
    </source>
</evidence>
<evidence type="ECO:0000256" key="12">
    <source>
        <dbReference type="ARBA" id="ARBA00023004"/>
    </source>
</evidence>
<dbReference type="EC" id="1.14.11.67" evidence="4"/>
<keyword evidence="7" id="KW-0863">Zinc-finger</keyword>
<evidence type="ECO:0000313" key="19">
    <source>
        <dbReference type="Proteomes" id="UP001163046"/>
    </source>
</evidence>
<evidence type="ECO:0000256" key="9">
    <source>
        <dbReference type="ARBA" id="ARBA00022853"/>
    </source>
</evidence>
<evidence type="ECO:0000259" key="17">
    <source>
        <dbReference type="PROSITE" id="PS51183"/>
    </source>
</evidence>
<organism evidence="18 19">
    <name type="scientific">Desmophyllum pertusum</name>
    <dbReference type="NCBI Taxonomy" id="174260"/>
    <lineage>
        <taxon>Eukaryota</taxon>
        <taxon>Metazoa</taxon>
        <taxon>Cnidaria</taxon>
        <taxon>Anthozoa</taxon>
        <taxon>Hexacorallia</taxon>
        <taxon>Scleractinia</taxon>
        <taxon>Caryophylliina</taxon>
        <taxon>Caryophylliidae</taxon>
        <taxon>Desmophyllum</taxon>
    </lineage>
</organism>
<dbReference type="AlphaFoldDB" id="A0A9W9ZCV4"/>
<protein>
    <recommendedName>
        <fullName evidence="4">[histone H3]-trimethyl-L-lysine(4) demethylase</fullName>
        <ecNumber evidence="4">1.14.11.67</ecNumber>
    </recommendedName>
</protein>
<keyword evidence="13" id="KW-0539">Nucleus</keyword>
<evidence type="ECO:0000259" key="16">
    <source>
        <dbReference type="PROSITE" id="PS51011"/>
    </source>
</evidence>
<evidence type="ECO:0000256" key="11">
    <source>
        <dbReference type="ARBA" id="ARBA00023002"/>
    </source>
</evidence>
<dbReference type="Pfam" id="PF01388">
    <property type="entry name" value="ARID"/>
    <property type="match status" value="1"/>
</dbReference>
<dbReference type="SMART" id="SM00501">
    <property type="entry name" value="BRIGHT"/>
    <property type="match status" value="1"/>
</dbReference>